<feature type="domain" description="DRBM" evidence="2">
    <location>
        <begin position="223"/>
        <end position="296"/>
    </location>
</feature>
<gene>
    <name evidence="3" type="ORF">AFUS01_LOCUS24584</name>
</gene>
<evidence type="ECO:0000256" key="1">
    <source>
        <dbReference type="PROSITE-ProRule" id="PRU00266"/>
    </source>
</evidence>
<protein>
    <recommendedName>
        <fullName evidence="2">DRBM domain-containing protein</fullName>
    </recommendedName>
</protein>
<dbReference type="InterPro" id="IPR014720">
    <property type="entry name" value="dsRBD_dom"/>
</dbReference>
<dbReference type="EMBL" id="CAJVCH010308401">
    <property type="protein sequence ID" value="CAG7785997.1"/>
    <property type="molecule type" value="Genomic_DNA"/>
</dbReference>
<evidence type="ECO:0000259" key="2">
    <source>
        <dbReference type="PROSITE" id="PS50137"/>
    </source>
</evidence>
<evidence type="ECO:0000313" key="3">
    <source>
        <dbReference type="EMBL" id="CAG7785997.1"/>
    </source>
</evidence>
<dbReference type="Proteomes" id="UP000708208">
    <property type="component" value="Unassembled WGS sequence"/>
</dbReference>
<keyword evidence="4" id="KW-1185">Reference proteome</keyword>
<dbReference type="CDD" id="cd00048">
    <property type="entry name" value="DSRM_SF"/>
    <property type="match status" value="1"/>
</dbReference>
<name>A0A8J2P9E0_9HEXA</name>
<feature type="non-terminal residue" evidence="3">
    <location>
        <position position="1"/>
    </location>
</feature>
<dbReference type="GO" id="GO:0003723">
    <property type="term" value="F:RNA binding"/>
    <property type="evidence" value="ECO:0007669"/>
    <property type="project" value="UniProtKB-UniRule"/>
</dbReference>
<comment type="caution">
    <text evidence="3">The sequence shown here is derived from an EMBL/GenBank/DDBJ whole genome shotgun (WGS) entry which is preliminary data.</text>
</comment>
<dbReference type="AlphaFoldDB" id="A0A8J2P9E0"/>
<reference evidence="3" key="1">
    <citation type="submission" date="2021-06" db="EMBL/GenBank/DDBJ databases">
        <authorList>
            <person name="Hodson N. C."/>
            <person name="Mongue J. A."/>
            <person name="Jaron S. K."/>
        </authorList>
    </citation>
    <scope>NUCLEOTIDE SEQUENCE</scope>
</reference>
<evidence type="ECO:0000313" key="4">
    <source>
        <dbReference type="Proteomes" id="UP000708208"/>
    </source>
</evidence>
<keyword evidence="1" id="KW-0694">RNA-binding</keyword>
<organism evidence="3 4">
    <name type="scientific">Allacma fusca</name>
    <dbReference type="NCBI Taxonomy" id="39272"/>
    <lineage>
        <taxon>Eukaryota</taxon>
        <taxon>Metazoa</taxon>
        <taxon>Ecdysozoa</taxon>
        <taxon>Arthropoda</taxon>
        <taxon>Hexapoda</taxon>
        <taxon>Collembola</taxon>
        <taxon>Symphypleona</taxon>
        <taxon>Sminthuridae</taxon>
        <taxon>Allacma</taxon>
    </lineage>
</organism>
<dbReference type="PROSITE" id="PS50137">
    <property type="entry name" value="DS_RBD"/>
    <property type="match status" value="1"/>
</dbReference>
<proteinExistence type="predicted"/>
<accession>A0A8J2P9E0</accession>
<sequence>MATSTEEAIRGSAFRMSVRLMPCVTFDELLALQRLCTLQRLPVNDVTLLKQLLSLANPTCIHTNDSKGDETGLEYAVQAVTHSFETKSLPVQLESANRTPFDVQVAGSTLFSLLGCASADKNVSTNPLLSLLEPLQLLHITEAPKTFYGAFPPHSSGRSSASEELSIMTKPPEVTDNSTATTAIISPALGTGDSDPVNDEGRKRITSCSSSDQSLKSTKSTVDSISRVKHYCDRHGLRHFYLCAQVADCLSPHFKADLTVDRAILLKESLHSHGYGRTKKSARHNAAFNMLEQLEMETH</sequence>